<gene>
    <name evidence="1" type="ORF">GcC1_082033</name>
</gene>
<evidence type="ECO:0000313" key="1">
    <source>
        <dbReference type="EMBL" id="RKF74832.1"/>
    </source>
</evidence>
<organism evidence="1 2">
    <name type="scientific">Golovinomyces cichoracearum</name>
    <dbReference type="NCBI Taxonomy" id="62708"/>
    <lineage>
        <taxon>Eukaryota</taxon>
        <taxon>Fungi</taxon>
        <taxon>Dikarya</taxon>
        <taxon>Ascomycota</taxon>
        <taxon>Pezizomycotina</taxon>
        <taxon>Leotiomycetes</taxon>
        <taxon>Erysiphales</taxon>
        <taxon>Erysiphaceae</taxon>
        <taxon>Golovinomyces</taxon>
    </lineage>
</organism>
<dbReference type="AlphaFoldDB" id="A0A420IJY2"/>
<name>A0A420IJY2_9PEZI</name>
<protein>
    <submittedName>
        <fullName evidence="1">Uncharacterized protein</fullName>
    </submittedName>
</protein>
<evidence type="ECO:0000313" key="2">
    <source>
        <dbReference type="Proteomes" id="UP000285405"/>
    </source>
</evidence>
<reference evidence="1 2" key="1">
    <citation type="journal article" date="2018" name="BMC Genomics">
        <title>Comparative genome analyses reveal sequence features reflecting distinct modes of host-adaptation between dicot and monocot powdery mildew.</title>
        <authorList>
            <person name="Wu Y."/>
            <person name="Ma X."/>
            <person name="Pan Z."/>
            <person name="Kale S.D."/>
            <person name="Song Y."/>
            <person name="King H."/>
            <person name="Zhang Q."/>
            <person name="Presley C."/>
            <person name="Deng X."/>
            <person name="Wei C.I."/>
            <person name="Xiao S."/>
        </authorList>
    </citation>
    <scope>NUCLEOTIDE SEQUENCE [LARGE SCALE GENOMIC DNA]</scope>
    <source>
        <strain evidence="1">UCSC1</strain>
    </source>
</reference>
<comment type="caution">
    <text evidence="1">The sequence shown here is derived from an EMBL/GenBank/DDBJ whole genome shotgun (WGS) entry which is preliminary data.</text>
</comment>
<sequence>MLLSMIYSETKRSSDLISKLNSRLARFESALSIQTVSMEQMCELMKVQNTIVSSQQNFSRSTSFNHEVVDANFTTLECCVRESSKARCKIPAVIFKDPIELPDLAKHRTAYDSILPLISSKDGNMSTTFPESRLHELSTPLTRPIMQCVARIVERIKHLDGILSAQQVDILKSLVIPVFSSKSELNWDPSHLHPREGNPMSFKIHAFTPIRKRSFIRDIISGQNVVQAYANQVNPKK</sequence>
<proteinExistence type="predicted"/>
<accession>A0A420IJY2</accession>
<dbReference type="EMBL" id="MCBR01008270">
    <property type="protein sequence ID" value="RKF74832.1"/>
    <property type="molecule type" value="Genomic_DNA"/>
</dbReference>
<dbReference type="Proteomes" id="UP000285405">
    <property type="component" value="Unassembled WGS sequence"/>
</dbReference>